<sequence length="354" mass="36128">MVILAFLALLCLQNAQGSNIVLTNDDGWAVALVRAQNDALKAAGHNVVLSCPAENKSGTGSSSALATVLTSPCEFNTCSTGSPAEGFNASDPHLNYVNAFPVDSARYGIQTLAPKFFNGSAPDFVVSGPNVGNNLGSTVLISGTVGAACEAAHEGIPSIALSAATGSQVSYTTLESSPNSADSLAARIYATLGTRFVQALTAAGGTILPTNVSVNVNFPSTNHCPDVSNFSFVLSRINEDNSATDVEWCGTTHLPTESNVVNQGCFASVSVFNASTKGDVDADTQAFVLNRINGSLTCLSNGGSGNGPVTDDGLTMENNEDGDDDGSGGSDGGNGEMMTETVLIGRELLVSQIA</sequence>
<keyword evidence="5" id="KW-0732">Signal</keyword>
<dbReference type="SUPFAM" id="SSF64167">
    <property type="entry name" value="SurE-like"/>
    <property type="match status" value="1"/>
</dbReference>
<dbReference type="Proteomes" id="UP001175228">
    <property type="component" value="Unassembled WGS sequence"/>
</dbReference>
<accession>A0AA39Q9W8</accession>
<evidence type="ECO:0000313" key="7">
    <source>
        <dbReference type="EMBL" id="KAK0497824.1"/>
    </source>
</evidence>
<dbReference type="AlphaFoldDB" id="A0AA39Q9W8"/>
<keyword evidence="8" id="KW-1185">Reference proteome</keyword>
<dbReference type="InterPro" id="IPR030048">
    <property type="entry name" value="SurE"/>
</dbReference>
<dbReference type="GO" id="GO:0008252">
    <property type="term" value="F:nucleotidase activity"/>
    <property type="evidence" value="ECO:0007669"/>
    <property type="project" value="InterPro"/>
</dbReference>
<keyword evidence="2" id="KW-0479">Metal-binding</keyword>
<evidence type="ECO:0000256" key="4">
    <source>
        <dbReference type="SAM" id="MobiDB-lite"/>
    </source>
</evidence>
<feature type="signal peptide" evidence="5">
    <location>
        <begin position="1"/>
        <end position="17"/>
    </location>
</feature>
<evidence type="ECO:0000256" key="5">
    <source>
        <dbReference type="SAM" id="SignalP"/>
    </source>
</evidence>
<proteinExistence type="inferred from homology"/>
<feature type="region of interest" description="Disordered" evidence="4">
    <location>
        <begin position="300"/>
        <end position="337"/>
    </location>
</feature>
<feature type="chain" id="PRO_5041319192" evidence="5">
    <location>
        <begin position="18"/>
        <end position="354"/>
    </location>
</feature>
<dbReference type="PANTHER" id="PTHR30457">
    <property type="entry name" value="5'-NUCLEOTIDASE SURE"/>
    <property type="match status" value="1"/>
</dbReference>
<dbReference type="EMBL" id="JAUEPU010000012">
    <property type="protein sequence ID" value="KAK0497824.1"/>
    <property type="molecule type" value="Genomic_DNA"/>
</dbReference>
<dbReference type="Gene3D" id="3.40.1210.10">
    <property type="entry name" value="Survival protein SurE-like phosphatase/nucleotidase"/>
    <property type="match status" value="1"/>
</dbReference>
<reference evidence="7" key="1">
    <citation type="submission" date="2023-06" db="EMBL/GenBank/DDBJ databases">
        <authorList>
            <consortium name="Lawrence Berkeley National Laboratory"/>
            <person name="Ahrendt S."/>
            <person name="Sahu N."/>
            <person name="Indic B."/>
            <person name="Wong-Bajracharya J."/>
            <person name="Merenyi Z."/>
            <person name="Ke H.-M."/>
            <person name="Monk M."/>
            <person name="Kocsube S."/>
            <person name="Drula E."/>
            <person name="Lipzen A."/>
            <person name="Balint B."/>
            <person name="Henrissat B."/>
            <person name="Andreopoulos B."/>
            <person name="Martin F.M."/>
            <person name="Harder C.B."/>
            <person name="Rigling D."/>
            <person name="Ford K.L."/>
            <person name="Foster G.D."/>
            <person name="Pangilinan J."/>
            <person name="Papanicolaou A."/>
            <person name="Barry K."/>
            <person name="LaButti K."/>
            <person name="Viragh M."/>
            <person name="Koriabine M."/>
            <person name="Yan M."/>
            <person name="Riley R."/>
            <person name="Champramary S."/>
            <person name="Plett K.L."/>
            <person name="Tsai I.J."/>
            <person name="Slot J."/>
            <person name="Sipos G."/>
            <person name="Plett J."/>
            <person name="Nagy L.G."/>
            <person name="Grigoriev I.V."/>
        </authorList>
    </citation>
    <scope>NUCLEOTIDE SEQUENCE</scope>
    <source>
        <strain evidence="7">HWK02</strain>
    </source>
</reference>
<evidence type="ECO:0000313" key="8">
    <source>
        <dbReference type="Proteomes" id="UP001175228"/>
    </source>
</evidence>
<protein>
    <submittedName>
        <fullName evidence="7">Sure-like protein</fullName>
    </submittedName>
</protein>
<dbReference type="GO" id="GO:0046872">
    <property type="term" value="F:metal ion binding"/>
    <property type="evidence" value="ECO:0007669"/>
    <property type="project" value="UniProtKB-KW"/>
</dbReference>
<comment type="similarity">
    <text evidence="1">Belongs to the SurE nucleotidase family.</text>
</comment>
<feature type="domain" description="Survival protein SurE-like phosphatase/nucleotidase" evidence="6">
    <location>
        <begin position="20"/>
        <end position="222"/>
    </location>
</feature>
<evidence type="ECO:0000259" key="6">
    <source>
        <dbReference type="Pfam" id="PF01975"/>
    </source>
</evidence>
<evidence type="ECO:0000256" key="1">
    <source>
        <dbReference type="ARBA" id="ARBA00011062"/>
    </source>
</evidence>
<dbReference type="PANTHER" id="PTHR30457:SF0">
    <property type="entry name" value="PHOSPHATASE, PUTATIVE (AFU_ORTHOLOGUE AFUA_4G01070)-RELATED"/>
    <property type="match status" value="1"/>
</dbReference>
<dbReference type="InterPro" id="IPR036523">
    <property type="entry name" value="SurE-like_sf"/>
</dbReference>
<dbReference type="InterPro" id="IPR002828">
    <property type="entry name" value="SurE-like_Pase/nucleotidase"/>
</dbReference>
<comment type="caution">
    <text evidence="7">The sequence shown here is derived from an EMBL/GenBank/DDBJ whole genome shotgun (WGS) entry which is preliminary data.</text>
</comment>
<evidence type="ECO:0000256" key="2">
    <source>
        <dbReference type="ARBA" id="ARBA00022723"/>
    </source>
</evidence>
<evidence type="ECO:0000256" key="3">
    <source>
        <dbReference type="ARBA" id="ARBA00022801"/>
    </source>
</evidence>
<gene>
    <name evidence="7" type="ORF">EDD18DRAFT_1351637</name>
</gene>
<dbReference type="Pfam" id="PF01975">
    <property type="entry name" value="SurE"/>
    <property type="match status" value="1"/>
</dbReference>
<organism evidence="7 8">
    <name type="scientific">Armillaria luteobubalina</name>
    <dbReference type="NCBI Taxonomy" id="153913"/>
    <lineage>
        <taxon>Eukaryota</taxon>
        <taxon>Fungi</taxon>
        <taxon>Dikarya</taxon>
        <taxon>Basidiomycota</taxon>
        <taxon>Agaricomycotina</taxon>
        <taxon>Agaricomycetes</taxon>
        <taxon>Agaricomycetidae</taxon>
        <taxon>Agaricales</taxon>
        <taxon>Marasmiineae</taxon>
        <taxon>Physalacriaceae</taxon>
        <taxon>Armillaria</taxon>
    </lineage>
</organism>
<name>A0AA39Q9W8_9AGAR</name>
<keyword evidence="3" id="KW-0378">Hydrolase</keyword>